<evidence type="ECO:0000256" key="8">
    <source>
        <dbReference type="SAM" id="Coils"/>
    </source>
</evidence>
<feature type="domain" description="PAC" evidence="12">
    <location>
        <begin position="357"/>
        <end position="411"/>
    </location>
</feature>
<dbReference type="Gene3D" id="6.10.340.10">
    <property type="match status" value="1"/>
</dbReference>
<keyword evidence="8" id="KW-0175">Coiled coil</keyword>
<dbReference type="SMART" id="SM00388">
    <property type="entry name" value="HisKA"/>
    <property type="match status" value="1"/>
</dbReference>
<dbReference type="Pfam" id="PF00512">
    <property type="entry name" value="HisKA"/>
    <property type="match status" value="1"/>
</dbReference>
<comment type="subcellular location">
    <subcellularLocation>
        <location evidence="2">Cell inner membrane</location>
        <topology evidence="2">Multi-pass membrane protein</topology>
    </subcellularLocation>
</comment>
<comment type="catalytic activity">
    <reaction evidence="1">
        <text>ATP + protein L-histidine = ADP + protein N-phospho-L-histidine.</text>
        <dbReference type="EC" id="2.7.13.3"/>
    </reaction>
</comment>
<dbReference type="NCBIfam" id="TIGR00229">
    <property type="entry name" value="sensory_box"/>
    <property type="match status" value="1"/>
</dbReference>
<dbReference type="SUPFAM" id="SSF55785">
    <property type="entry name" value="PYP-like sensor domain (PAS domain)"/>
    <property type="match status" value="1"/>
</dbReference>
<keyword evidence="4" id="KW-0597">Phosphoprotein</keyword>
<dbReference type="FunFam" id="1.10.287.130:FF:000070">
    <property type="entry name" value="Histidine kinase sensor protein"/>
    <property type="match status" value="1"/>
</dbReference>
<feature type="domain" description="Histidine kinase" evidence="10">
    <location>
        <begin position="440"/>
        <end position="654"/>
    </location>
</feature>
<dbReference type="GO" id="GO:0006355">
    <property type="term" value="P:regulation of DNA-templated transcription"/>
    <property type="evidence" value="ECO:0007669"/>
    <property type="project" value="InterPro"/>
</dbReference>
<keyword evidence="9" id="KW-0812">Transmembrane</keyword>
<dbReference type="PANTHER" id="PTHR42878:SF15">
    <property type="entry name" value="BACTERIOPHYTOCHROME"/>
    <property type="match status" value="1"/>
</dbReference>
<dbReference type="CDD" id="cd00082">
    <property type="entry name" value="HisKA"/>
    <property type="match status" value="1"/>
</dbReference>
<evidence type="ECO:0000259" key="11">
    <source>
        <dbReference type="PROSITE" id="PS50112"/>
    </source>
</evidence>
<dbReference type="EMBL" id="AP021857">
    <property type="protein sequence ID" value="BBO20736.1"/>
    <property type="molecule type" value="Genomic_DNA"/>
</dbReference>
<dbReference type="InterPro" id="IPR000700">
    <property type="entry name" value="PAS-assoc_C"/>
</dbReference>
<dbReference type="GO" id="GO:0005886">
    <property type="term" value="C:plasma membrane"/>
    <property type="evidence" value="ECO:0007669"/>
    <property type="project" value="UniProtKB-SubCell"/>
</dbReference>
<dbReference type="InterPro" id="IPR005467">
    <property type="entry name" value="His_kinase_dom"/>
</dbReference>
<dbReference type="InterPro" id="IPR036890">
    <property type="entry name" value="HATPase_C_sf"/>
</dbReference>
<evidence type="ECO:0000313" key="15">
    <source>
        <dbReference type="Proteomes" id="UP000662914"/>
    </source>
</evidence>
<evidence type="ECO:0000256" key="7">
    <source>
        <dbReference type="ARBA" id="ARBA00023136"/>
    </source>
</evidence>
<dbReference type="InterPro" id="IPR003661">
    <property type="entry name" value="HisK_dim/P_dom"/>
</dbReference>
<dbReference type="SUPFAM" id="SSF55874">
    <property type="entry name" value="ATPase domain of HSP90 chaperone/DNA topoisomerase II/histidine kinase"/>
    <property type="match status" value="1"/>
</dbReference>
<feature type="coiled-coil region" evidence="8">
    <location>
        <begin position="167"/>
        <end position="194"/>
    </location>
</feature>
<dbReference type="SMART" id="SM00387">
    <property type="entry name" value="HATPase_c"/>
    <property type="match status" value="1"/>
</dbReference>
<dbReference type="InterPro" id="IPR036097">
    <property type="entry name" value="HisK_dim/P_sf"/>
</dbReference>
<evidence type="ECO:0000256" key="9">
    <source>
        <dbReference type="SAM" id="Phobius"/>
    </source>
</evidence>
<dbReference type="GO" id="GO:0000156">
    <property type="term" value="F:phosphorelay response regulator activity"/>
    <property type="evidence" value="ECO:0007669"/>
    <property type="project" value="TreeGrafter"/>
</dbReference>
<dbReference type="PROSITE" id="PS50113">
    <property type="entry name" value="PAC"/>
    <property type="match status" value="1"/>
</dbReference>
<feature type="transmembrane region" description="Helical" evidence="9">
    <location>
        <begin position="33"/>
        <end position="51"/>
    </location>
</feature>
<dbReference type="InterPro" id="IPR004358">
    <property type="entry name" value="Sig_transdc_His_kin-like_C"/>
</dbReference>
<dbReference type="InterPro" id="IPR050351">
    <property type="entry name" value="BphY/WalK/GraS-like"/>
</dbReference>
<dbReference type="PROSITE" id="PS50109">
    <property type="entry name" value="HIS_KIN"/>
    <property type="match status" value="1"/>
</dbReference>
<dbReference type="Pfam" id="PF00672">
    <property type="entry name" value="HAMP"/>
    <property type="match status" value="1"/>
</dbReference>
<dbReference type="InterPro" id="IPR000014">
    <property type="entry name" value="PAS"/>
</dbReference>
<accession>A0A809RX05</accession>
<keyword evidence="5" id="KW-0808">Transferase</keyword>
<protein>
    <recommendedName>
        <fullName evidence="3">histidine kinase</fullName>
        <ecNumber evidence="3">2.7.13.3</ecNumber>
    </recommendedName>
</protein>
<dbReference type="PANTHER" id="PTHR42878">
    <property type="entry name" value="TWO-COMPONENT HISTIDINE KINASE"/>
    <property type="match status" value="1"/>
</dbReference>
<proteinExistence type="predicted"/>
<dbReference type="InterPro" id="IPR003660">
    <property type="entry name" value="HAMP_dom"/>
</dbReference>
<evidence type="ECO:0000256" key="5">
    <source>
        <dbReference type="ARBA" id="ARBA00022679"/>
    </source>
</evidence>
<dbReference type="InterPro" id="IPR013767">
    <property type="entry name" value="PAS_fold"/>
</dbReference>
<gene>
    <name evidence="14" type="ORF">DSYM_14350</name>
</gene>
<evidence type="ECO:0000256" key="4">
    <source>
        <dbReference type="ARBA" id="ARBA00022553"/>
    </source>
</evidence>
<keyword evidence="6" id="KW-0418">Kinase</keyword>
<dbReference type="SUPFAM" id="SSF47384">
    <property type="entry name" value="Homodimeric domain of signal transducing histidine kinase"/>
    <property type="match status" value="1"/>
</dbReference>
<dbReference type="Gene3D" id="1.10.287.130">
    <property type="match status" value="1"/>
</dbReference>
<feature type="transmembrane region" description="Helical" evidence="9">
    <location>
        <begin position="199"/>
        <end position="217"/>
    </location>
</feature>
<dbReference type="Pfam" id="PF02518">
    <property type="entry name" value="HATPase_c"/>
    <property type="match status" value="1"/>
</dbReference>
<name>A0A809RX05_9PROT</name>
<evidence type="ECO:0000259" key="12">
    <source>
        <dbReference type="PROSITE" id="PS50113"/>
    </source>
</evidence>
<dbReference type="InterPro" id="IPR001610">
    <property type="entry name" value="PAC"/>
</dbReference>
<keyword evidence="7 9" id="KW-0472">Membrane</keyword>
<dbReference type="InterPro" id="IPR003594">
    <property type="entry name" value="HATPase_dom"/>
</dbReference>
<keyword evidence="9" id="KW-1133">Transmembrane helix</keyword>
<dbReference type="Gene3D" id="3.30.450.20">
    <property type="entry name" value="PAS domain"/>
    <property type="match status" value="1"/>
</dbReference>
<dbReference type="GO" id="GO:0000155">
    <property type="term" value="F:phosphorelay sensor kinase activity"/>
    <property type="evidence" value="ECO:0007669"/>
    <property type="project" value="InterPro"/>
</dbReference>
<dbReference type="Proteomes" id="UP000662914">
    <property type="component" value="Chromosome"/>
</dbReference>
<dbReference type="PROSITE" id="PS50885">
    <property type="entry name" value="HAMP"/>
    <property type="match status" value="1"/>
</dbReference>
<dbReference type="GO" id="GO:0030295">
    <property type="term" value="F:protein kinase activator activity"/>
    <property type="evidence" value="ECO:0007669"/>
    <property type="project" value="TreeGrafter"/>
</dbReference>
<dbReference type="SMART" id="SM00091">
    <property type="entry name" value="PAS"/>
    <property type="match status" value="1"/>
</dbReference>
<dbReference type="PROSITE" id="PS50112">
    <property type="entry name" value="PAS"/>
    <property type="match status" value="1"/>
</dbReference>
<evidence type="ECO:0000259" key="13">
    <source>
        <dbReference type="PROSITE" id="PS50885"/>
    </source>
</evidence>
<evidence type="ECO:0000259" key="10">
    <source>
        <dbReference type="PROSITE" id="PS50109"/>
    </source>
</evidence>
<evidence type="ECO:0000256" key="6">
    <source>
        <dbReference type="ARBA" id="ARBA00022777"/>
    </source>
</evidence>
<dbReference type="InterPro" id="IPR035965">
    <property type="entry name" value="PAS-like_dom_sf"/>
</dbReference>
<evidence type="ECO:0000256" key="3">
    <source>
        <dbReference type="ARBA" id="ARBA00012438"/>
    </source>
</evidence>
<dbReference type="EC" id="2.7.13.3" evidence="3"/>
<organism evidence="14 15">
    <name type="scientific">Candidatus Desulfobacillus denitrificans</name>
    <dbReference type="NCBI Taxonomy" id="2608985"/>
    <lineage>
        <taxon>Bacteria</taxon>
        <taxon>Pseudomonadati</taxon>
        <taxon>Pseudomonadota</taxon>
        <taxon>Betaproteobacteria</taxon>
        <taxon>Candidatus Desulfobacillus</taxon>
    </lineage>
</organism>
<dbReference type="PRINTS" id="PR00344">
    <property type="entry name" value="BCTRLSENSOR"/>
</dbReference>
<dbReference type="CDD" id="cd00130">
    <property type="entry name" value="PAS"/>
    <property type="match status" value="1"/>
</dbReference>
<dbReference type="KEGG" id="ddz:DSYM_14350"/>
<feature type="domain" description="HAMP" evidence="13">
    <location>
        <begin position="219"/>
        <end position="271"/>
    </location>
</feature>
<evidence type="ECO:0000256" key="2">
    <source>
        <dbReference type="ARBA" id="ARBA00004429"/>
    </source>
</evidence>
<dbReference type="SMART" id="SM00304">
    <property type="entry name" value="HAMP"/>
    <property type="match status" value="1"/>
</dbReference>
<dbReference type="GO" id="GO:0007234">
    <property type="term" value="P:osmosensory signaling via phosphorelay pathway"/>
    <property type="evidence" value="ECO:0007669"/>
    <property type="project" value="TreeGrafter"/>
</dbReference>
<feature type="domain" description="PAS" evidence="11">
    <location>
        <begin position="286"/>
        <end position="332"/>
    </location>
</feature>
<dbReference type="SMART" id="SM00086">
    <property type="entry name" value="PAC"/>
    <property type="match status" value="1"/>
</dbReference>
<sequence length="662" mass="73277">MSLLAQDHSELTVRGRSRGWLGRMLQPTLGKKFMLAFGVLALAGLANWYLVETMLAKTRGTAAVVNLTGSLRWLGQRVVLETGRFVHDGSRDRTPIDAYLDQLDEAVRVLEYGGQVVNVETGRLPATLENELALIGRAAASLRRLVEQALADKAGGRDTRIGMEQAYRAATILLQKADATAERLTQESVRAERQAMDRLALLGLLDLAFLALLWLLVRLRIVLPLRALADTSAAFADGRRGMRSGFRSSDEIGRLATAFDGMAEQIELDFRQMAADAEELRKRELGLRMFSLAIEHSPVSVVISDAEGIIEYVNARFSEMTGYAREEAIGRTPAILKSGRTPDEVYASLWRTLRSGQEWHGELLSRKKNGELFWEDVSIAPLEDAQGRITHFVAVKEDISGRKRNESAIAKLNAELEQRVAERTRQLEESNRQLESFSYSISHDLRAPLRAINGFTHLLEENEGPRLAAESREMLGRLKRNAVRMGELIDGLLELSRVTRKSLALERVDLSAMAGQILGELAGIQPSRPLQANIQEGLLAEGDATLLHAALENLLGNAWKFTARRDIARIAFGCREEGGERVFFVRDNGAGFDMKYADKLFGTFQRLHGQQEFEGNGIGLAMVRRIVTLHGGRVWAESLPGEGATFYFTLGAGAAETQSARN</sequence>
<dbReference type="Gene3D" id="3.30.565.10">
    <property type="entry name" value="Histidine kinase-like ATPase, C-terminal domain"/>
    <property type="match status" value="1"/>
</dbReference>
<reference evidence="14" key="1">
    <citation type="journal article" name="DNA Res.">
        <title>The physiological potential of anammox bacteria as revealed by their core genome structure.</title>
        <authorList>
            <person name="Okubo T."/>
            <person name="Toyoda A."/>
            <person name="Fukuhara K."/>
            <person name="Uchiyama I."/>
            <person name="Harigaya Y."/>
            <person name="Kuroiwa M."/>
            <person name="Suzuki T."/>
            <person name="Murakami Y."/>
            <person name="Suwa Y."/>
            <person name="Takami H."/>
        </authorList>
    </citation>
    <scope>NUCLEOTIDE SEQUENCE</scope>
    <source>
        <strain evidence="14">317325-3</strain>
    </source>
</reference>
<evidence type="ECO:0000313" key="14">
    <source>
        <dbReference type="EMBL" id="BBO20736.1"/>
    </source>
</evidence>
<dbReference type="AlphaFoldDB" id="A0A809RX05"/>
<evidence type="ECO:0000256" key="1">
    <source>
        <dbReference type="ARBA" id="ARBA00000085"/>
    </source>
</evidence>
<dbReference type="SUPFAM" id="SSF158472">
    <property type="entry name" value="HAMP domain-like"/>
    <property type="match status" value="1"/>
</dbReference>
<dbReference type="Pfam" id="PF00989">
    <property type="entry name" value="PAS"/>
    <property type="match status" value="1"/>
</dbReference>
<dbReference type="CDD" id="cd06225">
    <property type="entry name" value="HAMP"/>
    <property type="match status" value="1"/>
</dbReference>
<dbReference type="FunFam" id="3.30.565.10:FF:000006">
    <property type="entry name" value="Sensor histidine kinase WalK"/>
    <property type="match status" value="1"/>
</dbReference>